<keyword evidence="2" id="KW-0560">Oxidoreductase</keyword>
<dbReference type="InterPro" id="IPR002347">
    <property type="entry name" value="SDR_fam"/>
</dbReference>
<sequence>MTGMVMIVTGASSGIGFEVAKYLAEGGNDVVMACRDPEKGQDAVRCIKSILPNSLVTFMQLDLASTTSIREFVRDFLRKKKKLSVLVNNAAVALNFSDLTRKTTSEGFELTMVTNYLGPFLLTNLLLDCMIQTSNVLGEGRIINVTCAAHNQEGGWGRGRVDFLHTKNFQLQDEGTYNGLQAYKNSKVCGLLFTYYLGELLQGTRVKINAIDPGTVPTTELLRHAGKLQQVYSLFCVDRVLRPCLSSSKKVHEAAMQIAELATSDKFEGRSGKFFRDGLAERSSIESYDSDLQKAVWRISCQLVNYRSNLVNDTLDDISLSSLK</sequence>
<keyword evidence="4" id="KW-1185">Reference proteome</keyword>
<proteinExistence type="inferred from homology"/>
<dbReference type="InterPro" id="IPR036291">
    <property type="entry name" value="NAD(P)-bd_dom_sf"/>
</dbReference>
<protein>
    <submittedName>
        <fullName evidence="3">Uncharacterized protein</fullName>
    </submittedName>
</protein>
<organism evidence="3 4">
    <name type="scientific">Ridgeia piscesae</name>
    <name type="common">Tubeworm</name>
    <dbReference type="NCBI Taxonomy" id="27915"/>
    <lineage>
        <taxon>Eukaryota</taxon>
        <taxon>Metazoa</taxon>
        <taxon>Spiralia</taxon>
        <taxon>Lophotrochozoa</taxon>
        <taxon>Annelida</taxon>
        <taxon>Polychaeta</taxon>
        <taxon>Sedentaria</taxon>
        <taxon>Canalipalpata</taxon>
        <taxon>Sabellida</taxon>
        <taxon>Siboglinidae</taxon>
        <taxon>Ridgeia</taxon>
    </lineage>
</organism>
<dbReference type="AlphaFoldDB" id="A0AAD9NWM4"/>
<dbReference type="PANTHER" id="PTHR24320:SF152">
    <property type="entry name" value="SHORT-CHAIN DEHYDROGENASE_REDUCTASE FAMILY PROTEIN"/>
    <property type="match status" value="1"/>
</dbReference>
<evidence type="ECO:0000313" key="4">
    <source>
        <dbReference type="Proteomes" id="UP001209878"/>
    </source>
</evidence>
<accession>A0AAD9NWM4</accession>
<comment type="similarity">
    <text evidence="1">Belongs to the short-chain dehydrogenases/reductases (SDR) family.</text>
</comment>
<evidence type="ECO:0000256" key="1">
    <source>
        <dbReference type="ARBA" id="ARBA00006484"/>
    </source>
</evidence>
<dbReference type="CDD" id="cd05327">
    <property type="entry name" value="retinol-DH_like_SDR_c_like"/>
    <property type="match status" value="1"/>
</dbReference>
<evidence type="ECO:0000313" key="3">
    <source>
        <dbReference type="EMBL" id="KAK2183819.1"/>
    </source>
</evidence>
<dbReference type="EMBL" id="JAODUO010000294">
    <property type="protein sequence ID" value="KAK2183819.1"/>
    <property type="molecule type" value="Genomic_DNA"/>
</dbReference>
<dbReference type="PRINTS" id="PR00081">
    <property type="entry name" value="GDHRDH"/>
</dbReference>
<name>A0AAD9NWM4_RIDPI</name>
<dbReference type="SUPFAM" id="SSF51735">
    <property type="entry name" value="NAD(P)-binding Rossmann-fold domains"/>
    <property type="match status" value="1"/>
</dbReference>
<evidence type="ECO:0000256" key="2">
    <source>
        <dbReference type="ARBA" id="ARBA00023002"/>
    </source>
</evidence>
<dbReference type="PANTHER" id="PTHR24320">
    <property type="entry name" value="RETINOL DEHYDROGENASE"/>
    <property type="match status" value="1"/>
</dbReference>
<dbReference type="Proteomes" id="UP001209878">
    <property type="component" value="Unassembled WGS sequence"/>
</dbReference>
<comment type="caution">
    <text evidence="3">The sequence shown here is derived from an EMBL/GenBank/DDBJ whole genome shotgun (WGS) entry which is preliminary data.</text>
</comment>
<gene>
    <name evidence="3" type="ORF">NP493_295g05017</name>
</gene>
<dbReference type="Pfam" id="PF00106">
    <property type="entry name" value="adh_short"/>
    <property type="match status" value="1"/>
</dbReference>
<reference evidence="3" key="1">
    <citation type="journal article" date="2023" name="Mol. Biol. Evol.">
        <title>Third-Generation Sequencing Reveals the Adaptive Role of the Epigenome in Three Deep-Sea Polychaetes.</title>
        <authorList>
            <person name="Perez M."/>
            <person name="Aroh O."/>
            <person name="Sun Y."/>
            <person name="Lan Y."/>
            <person name="Juniper S.K."/>
            <person name="Young C.R."/>
            <person name="Angers B."/>
            <person name="Qian P.Y."/>
        </authorList>
    </citation>
    <scope>NUCLEOTIDE SEQUENCE</scope>
    <source>
        <strain evidence="3">R07B-5</strain>
    </source>
</reference>
<dbReference type="Gene3D" id="3.40.50.720">
    <property type="entry name" value="NAD(P)-binding Rossmann-like Domain"/>
    <property type="match status" value="1"/>
</dbReference>
<dbReference type="GO" id="GO:0016491">
    <property type="term" value="F:oxidoreductase activity"/>
    <property type="evidence" value="ECO:0007669"/>
    <property type="project" value="UniProtKB-KW"/>
</dbReference>